<dbReference type="GO" id="GO:0005524">
    <property type="term" value="F:ATP binding"/>
    <property type="evidence" value="ECO:0007669"/>
    <property type="project" value="UniProtKB-KW"/>
</dbReference>
<feature type="region of interest" description="Disordered" evidence="4">
    <location>
        <begin position="175"/>
        <end position="196"/>
    </location>
</feature>
<proteinExistence type="predicted"/>
<name>A0A8C5UE74_9PASS</name>
<evidence type="ECO:0000313" key="6">
    <source>
        <dbReference type="Ensembl" id="ENSMCSP00000021665.1"/>
    </source>
</evidence>
<keyword evidence="7" id="KW-1185">Reference proteome</keyword>
<reference evidence="6" key="1">
    <citation type="submission" date="2025-08" db="UniProtKB">
        <authorList>
            <consortium name="Ensembl"/>
        </authorList>
    </citation>
    <scope>IDENTIFICATION</scope>
</reference>
<dbReference type="SUPFAM" id="SSF52440">
    <property type="entry name" value="PreATP-grasp domain"/>
    <property type="match status" value="1"/>
</dbReference>
<organism evidence="6 7">
    <name type="scientific">Malurus cyaneus samueli</name>
    <dbReference type="NCBI Taxonomy" id="2593467"/>
    <lineage>
        <taxon>Eukaryota</taxon>
        <taxon>Metazoa</taxon>
        <taxon>Chordata</taxon>
        <taxon>Craniata</taxon>
        <taxon>Vertebrata</taxon>
        <taxon>Euteleostomi</taxon>
        <taxon>Archelosauria</taxon>
        <taxon>Archosauria</taxon>
        <taxon>Dinosauria</taxon>
        <taxon>Saurischia</taxon>
        <taxon>Theropoda</taxon>
        <taxon>Coelurosauria</taxon>
        <taxon>Aves</taxon>
        <taxon>Neognathae</taxon>
        <taxon>Neoaves</taxon>
        <taxon>Telluraves</taxon>
        <taxon>Australaves</taxon>
        <taxon>Passeriformes</taxon>
        <taxon>Meliphagoidea</taxon>
        <taxon>Maluridae</taxon>
        <taxon>Malurus</taxon>
    </lineage>
</organism>
<dbReference type="PANTHER" id="PTHR45728">
    <property type="entry name" value="ACETYL-COA CARBOXYLASE, ISOFORM A"/>
    <property type="match status" value="1"/>
</dbReference>
<evidence type="ECO:0000256" key="2">
    <source>
        <dbReference type="ARBA" id="ARBA00022741"/>
    </source>
</evidence>
<dbReference type="FunFam" id="3.40.50.20:FF:000005">
    <property type="entry name" value="acetyl-CoA carboxylase isoform X2"/>
    <property type="match status" value="1"/>
</dbReference>
<keyword evidence="2" id="KW-0547">Nucleotide-binding</keyword>
<accession>A0A8C5UE74</accession>
<feature type="compositionally biased region" description="Basic residues" evidence="4">
    <location>
        <begin position="180"/>
        <end position="189"/>
    </location>
</feature>
<dbReference type="Ensembl" id="ENSMCST00000022217.1">
    <property type="protein sequence ID" value="ENSMCSP00000021665.1"/>
    <property type="gene ID" value="ENSMCSG00000015106.1"/>
</dbReference>
<dbReference type="GO" id="GO:0005739">
    <property type="term" value="C:mitochondrion"/>
    <property type="evidence" value="ECO:0007669"/>
    <property type="project" value="TreeGrafter"/>
</dbReference>
<dbReference type="GO" id="GO:0003989">
    <property type="term" value="F:acetyl-CoA carboxylase activity"/>
    <property type="evidence" value="ECO:0007669"/>
    <property type="project" value="InterPro"/>
</dbReference>
<dbReference type="InterPro" id="IPR016185">
    <property type="entry name" value="PreATP-grasp_dom_sf"/>
</dbReference>
<protein>
    <recommendedName>
        <fullName evidence="5">Biotin carboxylation domain-containing protein</fullName>
    </recommendedName>
</protein>
<dbReference type="OrthoDB" id="14612at2759"/>
<dbReference type="Gene3D" id="3.40.50.20">
    <property type="match status" value="1"/>
</dbReference>
<dbReference type="InterPro" id="IPR011764">
    <property type="entry name" value="Biotin_carboxylation_dom"/>
</dbReference>
<evidence type="ECO:0000256" key="4">
    <source>
        <dbReference type="SAM" id="MobiDB-lite"/>
    </source>
</evidence>
<reference evidence="6" key="2">
    <citation type="submission" date="2025-09" db="UniProtKB">
        <authorList>
            <consortium name="Ensembl"/>
        </authorList>
    </citation>
    <scope>IDENTIFICATION</scope>
</reference>
<dbReference type="Pfam" id="PF00289">
    <property type="entry name" value="Biotin_carb_N"/>
    <property type="match status" value="1"/>
</dbReference>
<dbReference type="InterPro" id="IPR005481">
    <property type="entry name" value="BC-like_N"/>
</dbReference>
<dbReference type="Proteomes" id="UP000694560">
    <property type="component" value="Unplaced"/>
</dbReference>
<keyword evidence="1" id="KW-0436">Ligase</keyword>
<evidence type="ECO:0000256" key="3">
    <source>
        <dbReference type="ARBA" id="ARBA00022840"/>
    </source>
</evidence>
<dbReference type="GO" id="GO:0006633">
    <property type="term" value="P:fatty acid biosynthetic process"/>
    <property type="evidence" value="ECO:0007669"/>
    <property type="project" value="TreeGrafter"/>
</dbReference>
<evidence type="ECO:0000259" key="5">
    <source>
        <dbReference type="PROSITE" id="PS50979"/>
    </source>
</evidence>
<dbReference type="InterPro" id="IPR049076">
    <property type="entry name" value="ACCA"/>
</dbReference>
<dbReference type="AlphaFoldDB" id="A0A8C5UE74"/>
<keyword evidence="3" id="KW-0067">ATP-binding</keyword>
<dbReference type="PROSITE" id="PS50979">
    <property type="entry name" value="BC"/>
    <property type="match status" value="1"/>
</dbReference>
<evidence type="ECO:0000256" key="1">
    <source>
        <dbReference type="ARBA" id="ARBA00022598"/>
    </source>
</evidence>
<evidence type="ECO:0000313" key="7">
    <source>
        <dbReference type="Proteomes" id="UP000694560"/>
    </source>
</evidence>
<dbReference type="PANTHER" id="PTHR45728:SF3">
    <property type="entry name" value="ACETYL-COA CARBOXYLASE"/>
    <property type="match status" value="1"/>
</dbReference>
<sequence>MVSEICRTGFAGGLGLGKGLTGVALSSVTVTTSHHRPSMSGLHLAKRSHRKMDLQRDFSVASPAEFVTRFGGNRVIEKVLIANNGIAAVKCMRSIRRWAYEMFRNERAIRFVVMVTPEDLKANAEYIKMADHYVPVPGGTNNNNYANVELIVDISKRIPVQAVWAGWGHDRLPTDDQGSRRWRGQRHPKSGGSRGI</sequence>
<feature type="domain" description="Biotin carboxylation" evidence="5">
    <location>
        <begin position="75"/>
        <end position="196"/>
    </location>
</feature>